<organism evidence="2 3">
    <name type="scientific">Petrolisthes cinctipes</name>
    <name type="common">Flat porcelain crab</name>
    <dbReference type="NCBI Taxonomy" id="88211"/>
    <lineage>
        <taxon>Eukaryota</taxon>
        <taxon>Metazoa</taxon>
        <taxon>Ecdysozoa</taxon>
        <taxon>Arthropoda</taxon>
        <taxon>Crustacea</taxon>
        <taxon>Multicrustacea</taxon>
        <taxon>Malacostraca</taxon>
        <taxon>Eumalacostraca</taxon>
        <taxon>Eucarida</taxon>
        <taxon>Decapoda</taxon>
        <taxon>Pleocyemata</taxon>
        <taxon>Anomura</taxon>
        <taxon>Galatheoidea</taxon>
        <taxon>Porcellanidae</taxon>
        <taxon>Petrolisthes</taxon>
    </lineage>
</organism>
<accession>A0AAE1BM99</accession>
<evidence type="ECO:0000313" key="3">
    <source>
        <dbReference type="Proteomes" id="UP001286313"/>
    </source>
</evidence>
<comment type="caution">
    <text evidence="2">The sequence shown here is derived from an EMBL/GenBank/DDBJ whole genome shotgun (WGS) entry which is preliminary data.</text>
</comment>
<protein>
    <submittedName>
        <fullName evidence="2">Uncharacterized protein</fullName>
    </submittedName>
</protein>
<feature type="compositionally biased region" description="Acidic residues" evidence="1">
    <location>
        <begin position="32"/>
        <end position="47"/>
    </location>
</feature>
<reference evidence="2" key="1">
    <citation type="submission" date="2023-10" db="EMBL/GenBank/DDBJ databases">
        <title>Genome assemblies of two species of porcelain crab, Petrolisthes cinctipes and Petrolisthes manimaculis (Anomura: Porcellanidae).</title>
        <authorList>
            <person name="Angst P."/>
        </authorList>
    </citation>
    <scope>NUCLEOTIDE SEQUENCE</scope>
    <source>
        <strain evidence="2">PB745_01</strain>
        <tissue evidence="2">Gill</tissue>
    </source>
</reference>
<feature type="region of interest" description="Disordered" evidence="1">
    <location>
        <begin position="1"/>
        <end position="71"/>
    </location>
</feature>
<dbReference type="Proteomes" id="UP001286313">
    <property type="component" value="Unassembled WGS sequence"/>
</dbReference>
<evidence type="ECO:0000313" key="2">
    <source>
        <dbReference type="EMBL" id="KAK3852677.1"/>
    </source>
</evidence>
<dbReference type="EMBL" id="JAWQEG010007299">
    <property type="protein sequence ID" value="KAK3852677.1"/>
    <property type="molecule type" value="Genomic_DNA"/>
</dbReference>
<sequence>MDPGVAGGRGRARPGSPQTWLSHEYFLPVKENEEERDNDCNGDGDDSGVDHEYNLYSLSQTAREGVPEDERRLNCTRTHLKGPYKREGNREFNPFTTEEQLLMTQAVKRVNQTVQLLGYQPLPHYSIIT</sequence>
<name>A0AAE1BM99_PETCI</name>
<evidence type="ECO:0000256" key="1">
    <source>
        <dbReference type="SAM" id="MobiDB-lite"/>
    </source>
</evidence>
<keyword evidence="3" id="KW-1185">Reference proteome</keyword>
<dbReference type="AlphaFoldDB" id="A0AAE1BM99"/>
<proteinExistence type="predicted"/>
<gene>
    <name evidence="2" type="ORF">Pcinc_040744</name>
</gene>